<keyword evidence="4 8" id="KW-0560">Oxidoreductase</keyword>
<comment type="similarity">
    <text evidence="1 8">Belongs to the peroxiredoxin family. Prx5 subfamily.</text>
</comment>
<keyword evidence="2 8" id="KW-0575">Peroxidase</keyword>
<dbReference type="PROSITE" id="PS51352">
    <property type="entry name" value="THIOREDOXIN_2"/>
    <property type="match status" value="1"/>
</dbReference>
<evidence type="ECO:0000256" key="2">
    <source>
        <dbReference type="ARBA" id="ARBA00022559"/>
    </source>
</evidence>
<dbReference type="AlphaFoldDB" id="A0A1Y1Z0F1"/>
<feature type="domain" description="Thioredoxin" evidence="9">
    <location>
        <begin position="28"/>
        <end position="185"/>
    </location>
</feature>
<organism evidence="10 11">
    <name type="scientific">Basidiobolus meristosporus CBS 931.73</name>
    <dbReference type="NCBI Taxonomy" id="1314790"/>
    <lineage>
        <taxon>Eukaryota</taxon>
        <taxon>Fungi</taxon>
        <taxon>Fungi incertae sedis</taxon>
        <taxon>Zoopagomycota</taxon>
        <taxon>Entomophthoromycotina</taxon>
        <taxon>Basidiobolomycetes</taxon>
        <taxon>Basidiobolales</taxon>
        <taxon>Basidiobolaceae</taxon>
        <taxon>Basidiobolus</taxon>
    </lineage>
</organism>
<name>A0A1Y1Z0F1_9FUNG</name>
<evidence type="ECO:0000256" key="8">
    <source>
        <dbReference type="RuleBase" id="RU366011"/>
    </source>
</evidence>
<dbReference type="InParanoid" id="A0A1Y1Z0F1"/>
<feature type="active site" description="Cysteine sulfenic acid (-SOH) intermediate" evidence="7">
    <location>
        <position position="73"/>
    </location>
</feature>
<proteinExistence type="inferred from homology"/>
<dbReference type="SUPFAM" id="SSF52833">
    <property type="entry name" value="Thioredoxin-like"/>
    <property type="match status" value="1"/>
</dbReference>
<accession>A0A1Y1Z0F1</accession>
<evidence type="ECO:0000313" key="10">
    <source>
        <dbReference type="EMBL" id="ORY03594.1"/>
    </source>
</evidence>
<dbReference type="GO" id="GO:0045454">
    <property type="term" value="P:cell redox homeostasis"/>
    <property type="evidence" value="ECO:0007669"/>
    <property type="project" value="TreeGrafter"/>
</dbReference>
<evidence type="ECO:0000259" key="9">
    <source>
        <dbReference type="PROSITE" id="PS51352"/>
    </source>
</evidence>
<protein>
    <recommendedName>
        <fullName evidence="6">Thioredoxin-dependent peroxiredoxin</fullName>
    </recommendedName>
</protein>
<dbReference type="GO" id="GO:0042744">
    <property type="term" value="P:hydrogen peroxide catabolic process"/>
    <property type="evidence" value="ECO:0007669"/>
    <property type="project" value="TreeGrafter"/>
</dbReference>
<reference evidence="10 11" key="1">
    <citation type="submission" date="2016-07" db="EMBL/GenBank/DDBJ databases">
        <title>Pervasive Adenine N6-methylation of Active Genes in Fungi.</title>
        <authorList>
            <consortium name="DOE Joint Genome Institute"/>
            <person name="Mondo S.J."/>
            <person name="Dannebaum R.O."/>
            <person name="Kuo R.C."/>
            <person name="Labutti K."/>
            <person name="Haridas S."/>
            <person name="Kuo A."/>
            <person name="Salamov A."/>
            <person name="Ahrendt S.R."/>
            <person name="Lipzen A."/>
            <person name="Sullivan W."/>
            <person name="Andreopoulos W.B."/>
            <person name="Clum A."/>
            <person name="Lindquist E."/>
            <person name="Daum C."/>
            <person name="Ramamoorthy G.K."/>
            <person name="Gryganskyi A."/>
            <person name="Culley D."/>
            <person name="Magnuson J.K."/>
            <person name="James T.Y."/>
            <person name="O'Malley M.A."/>
            <person name="Stajich J.E."/>
            <person name="Spatafora J.W."/>
            <person name="Visel A."/>
            <person name="Grigoriev I.V."/>
        </authorList>
    </citation>
    <scope>NUCLEOTIDE SEQUENCE [LARGE SCALE GENOMIC DNA]</scope>
    <source>
        <strain evidence="10 11">CBS 931.73</strain>
    </source>
</reference>
<gene>
    <name evidence="10" type="ORF">K493DRAFT_334185</name>
</gene>
<evidence type="ECO:0000256" key="5">
    <source>
        <dbReference type="ARBA" id="ARBA00023284"/>
    </source>
</evidence>
<evidence type="ECO:0000256" key="4">
    <source>
        <dbReference type="ARBA" id="ARBA00023002"/>
    </source>
</evidence>
<evidence type="ECO:0000256" key="1">
    <source>
        <dbReference type="ARBA" id="ARBA00010505"/>
    </source>
</evidence>
<dbReference type="GO" id="GO:0005739">
    <property type="term" value="C:mitochondrion"/>
    <property type="evidence" value="ECO:0007669"/>
    <property type="project" value="TreeGrafter"/>
</dbReference>
<keyword evidence="3 8" id="KW-0049">Antioxidant</keyword>
<dbReference type="InterPro" id="IPR036249">
    <property type="entry name" value="Thioredoxin-like_sf"/>
</dbReference>
<dbReference type="Pfam" id="PF08534">
    <property type="entry name" value="Redoxin"/>
    <property type="match status" value="1"/>
</dbReference>
<evidence type="ECO:0000313" key="11">
    <source>
        <dbReference type="Proteomes" id="UP000193498"/>
    </source>
</evidence>
<comment type="function">
    <text evidence="8">Thiol-specific peroxidase that catalyzes the reduction of hydrogen peroxide and organic hydroperoxides to water and alcohols, respectively. Plays a role in cell protection against oxidative stress by detoxifying peroxides.</text>
</comment>
<keyword evidence="11" id="KW-1185">Reference proteome</keyword>
<dbReference type="InterPro" id="IPR013766">
    <property type="entry name" value="Thioredoxin_domain"/>
</dbReference>
<dbReference type="PANTHER" id="PTHR10430">
    <property type="entry name" value="PEROXIREDOXIN"/>
    <property type="match status" value="1"/>
</dbReference>
<dbReference type="OrthoDB" id="1882547at2759"/>
<dbReference type="Proteomes" id="UP000193498">
    <property type="component" value="Unassembled WGS sequence"/>
</dbReference>
<dbReference type="GO" id="GO:0008379">
    <property type="term" value="F:thioredoxin peroxidase activity"/>
    <property type="evidence" value="ECO:0007669"/>
    <property type="project" value="InterPro"/>
</dbReference>
<dbReference type="Gene3D" id="3.40.30.10">
    <property type="entry name" value="Glutaredoxin"/>
    <property type="match status" value="1"/>
</dbReference>
<dbReference type="CDD" id="cd03013">
    <property type="entry name" value="PRX5_like"/>
    <property type="match status" value="1"/>
</dbReference>
<evidence type="ECO:0000256" key="6">
    <source>
        <dbReference type="ARBA" id="ARBA00079296"/>
    </source>
</evidence>
<dbReference type="FunFam" id="3.40.30.10:FF:000020">
    <property type="entry name" value="Peroxiredoxin"/>
    <property type="match status" value="1"/>
</dbReference>
<keyword evidence="5 8" id="KW-0676">Redox-active center</keyword>
<sequence>MLRTFLPQVIKVGPLQARAFHATSVSRVAVGDLIPNVKLQEDSPSHEVSSRDIFKRHKRAILIGVPGAFTPGCSKTHVPSYLTAYPELKQKGVELVACVSVNDAFVMKAWAESLGTGDKVKLLADPKAEFVKSLDLSFDATGVLGSVRSKRFALLIEDAVVKKIYVEPDNTGITCTLAQTVLKDL</sequence>
<evidence type="ECO:0000256" key="7">
    <source>
        <dbReference type="PIRSR" id="PIRSR637944-1"/>
    </source>
</evidence>
<dbReference type="FunCoup" id="A0A1Y1Z0F1">
    <property type="interactions" value="383"/>
</dbReference>
<dbReference type="GO" id="GO:0005777">
    <property type="term" value="C:peroxisome"/>
    <property type="evidence" value="ECO:0007669"/>
    <property type="project" value="TreeGrafter"/>
</dbReference>
<comment type="caution">
    <text evidence="10">The sequence shown here is derived from an EMBL/GenBank/DDBJ whole genome shotgun (WGS) entry which is preliminary data.</text>
</comment>
<dbReference type="InterPro" id="IPR013740">
    <property type="entry name" value="Redoxin"/>
</dbReference>
<evidence type="ECO:0000256" key="3">
    <source>
        <dbReference type="ARBA" id="ARBA00022862"/>
    </source>
</evidence>
<dbReference type="InterPro" id="IPR037944">
    <property type="entry name" value="PRX5-like"/>
</dbReference>
<dbReference type="EMBL" id="MCFE01000044">
    <property type="protein sequence ID" value="ORY03594.1"/>
    <property type="molecule type" value="Genomic_DNA"/>
</dbReference>
<dbReference type="PANTHER" id="PTHR10430:SF16">
    <property type="entry name" value="PEROXIREDOXIN-5, MITOCHONDRIAL"/>
    <property type="match status" value="1"/>
</dbReference>
<dbReference type="GO" id="GO:0034599">
    <property type="term" value="P:cellular response to oxidative stress"/>
    <property type="evidence" value="ECO:0007669"/>
    <property type="project" value="InterPro"/>
</dbReference>
<dbReference type="STRING" id="1314790.A0A1Y1Z0F1"/>